<name>A0A1I0Z0X0_9BACI</name>
<dbReference type="SUPFAM" id="SSF55174">
    <property type="entry name" value="Alpha-L RNA-binding motif"/>
    <property type="match status" value="1"/>
</dbReference>
<proteinExistence type="predicted"/>
<dbReference type="InterPro" id="IPR012677">
    <property type="entry name" value="Nucleotide-bd_a/b_plait_sf"/>
</dbReference>
<dbReference type="PANTHER" id="PTHR13633">
    <property type="entry name" value="MITOCHONDRIAL TRANSCRIPTION RESCUE FACTOR 1"/>
    <property type="match status" value="1"/>
</dbReference>
<dbReference type="Gene3D" id="3.30.70.330">
    <property type="match status" value="1"/>
</dbReference>
<accession>A0A1I0Z0X0</accession>
<dbReference type="SMART" id="SM00363">
    <property type="entry name" value="S4"/>
    <property type="match status" value="1"/>
</dbReference>
<dbReference type="Pfam" id="PF01479">
    <property type="entry name" value="S4"/>
    <property type="match status" value="1"/>
</dbReference>
<dbReference type="Pfam" id="PF21278">
    <property type="entry name" value="YlmH_1st"/>
    <property type="match status" value="1"/>
</dbReference>
<sequence length="258" mass="29395">MEIYQHFRKDEHPFIDQTLSWIDHVEKTYQKKVTDFLDPREQQIVDMLTGTSMEELKVHQHGGSNNAERKRVIIAPMYEEMTEADFHLTLMQGSYHEKFVSLGHRDVMGAFLSLGIKRQKLGDILVEDGLIQMIMAEEIAPYVLTNLRAIKKTSIKLEEQPLSSVVEKEVNWVESSQIVSSLRLDTVIKAIYNLSRKNASELVTKGLVKVNYKVTVDPKLVLEAGDMLSLRGKGRSKLIGINGRTKKDNISITTARLK</sequence>
<evidence type="ECO:0000313" key="4">
    <source>
        <dbReference type="Proteomes" id="UP000198642"/>
    </source>
</evidence>
<reference evidence="3 4" key="1">
    <citation type="submission" date="2016-10" db="EMBL/GenBank/DDBJ databases">
        <authorList>
            <person name="de Groot N.N."/>
        </authorList>
    </citation>
    <scope>NUCLEOTIDE SEQUENCE [LARGE SCALE GENOMIC DNA]</scope>
    <source>
        <strain evidence="3 4">CGMCC 1.3702</strain>
    </source>
</reference>
<evidence type="ECO:0000313" key="3">
    <source>
        <dbReference type="EMBL" id="SFB19181.1"/>
    </source>
</evidence>
<keyword evidence="1" id="KW-0694">RNA-binding</keyword>
<dbReference type="AlphaFoldDB" id="A0A1I0Z0X0"/>
<dbReference type="Proteomes" id="UP000198642">
    <property type="component" value="Unassembled WGS sequence"/>
</dbReference>
<dbReference type="STRING" id="237679.SAMN04488072_10975"/>
<protein>
    <submittedName>
        <fullName evidence="3">RNA-binding protein YlmH, contains S4-like domain</fullName>
    </submittedName>
</protein>
<dbReference type="Gene3D" id="3.10.290.10">
    <property type="entry name" value="RNA-binding S4 domain"/>
    <property type="match status" value="1"/>
</dbReference>
<gene>
    <name evidence="3" type="ORF">SAMN04488072_10975</name>
</gene>
<dbReference type="GO" id="GO:0003723">
    <property type="term" value="F:RNA binding"/>
    <property type="evidence" value="ECO:0007669"/>
    <property type="project" value="UniProtKB-KW"/>
</dbReference>
<evidence type="ECO:0000259" key="2">
    <source>
        <dbReference type="SMART" id="SM00363"/>
    </source>
</evidence>
<organism evidence="3 4">
    <name type="scientific">Lentibacillus halodurans</name>
    <dbReference type="NCBI Taxonomy" id="237679"/>
    <lineage>
        <taxon>Bacteria</taxon>
        <taxon>Bacillati</taxon>
        <taxon>Bacillota</taxon>
        <taxon>Bacilli</taxon>
        <taxon>Bacillales</taxon>
        <taxon>Bacillaceae</taxon>
        <taxon>Lentibacillus</taxon>
    </lineage>
</organism>
<feature type="domain" description="RNA-binding S4" evidence="2">
    <location>
        <begin position="182"/>
        <end position="244"/>
    </location>
</feature>
<dbReference type="InterPro" id="IPR040591">
    <property type="entry name" value="RqcP2_RBD"/>
</dbReference>
<dbReference type="CDD" id="cd00165">
    <property type="entry name" value="S4"/>
    <property type="match status" value="1"/>
</dbReference>
<dbReference type="InterPro" id="IPR048443">
    <property type="entry name" value="RqcP2_N"/>
</dbReference>
<dbReference type="OrthoDB" id="9812787at2"/>
<dbReference type="InterPro" id="IPR002942">
    <property type="entry name" value="S4_RNA-bd"/>
</dbReference>
<keyword evidence="4" id="KW-1185">Reference proteome</keyword>
<dbReference type="EMBL" id="FOJW01000009">
    <property type="protein sequence ID" value="SFB19181.1"/>
    <property type="molecule type" value="Genomic_DNA"/>
</dbReference>
<dbReference type="PROSITE" id="PS50889">
    <property type="entry name" value="S4"/>
    <property type="match status" value="1"/>
</dbReference>
<dbReference type="InterPro" id="IPR036986">
    <property type="entry name" value="S4_RNA-bd_sf"/>
</dbReference>
<evidence type="ECO:0000256" key="1">
    <source>
        <dbReference type="PROSITE-ProRule" id="PRU00182"/>
    </source>
</evidence>
<dbReference type="Gene3D" id="3.30.1370.160">
    <property type="match status" value="1"/>
</dbReference>
<dbReference type="RefSeq" id="WP_090238329.1">
    <property type="nucleotide sequence ID" value="NZ_FOJW01000009.1"/>
</dbReference>
<dbReference type="Pfam" id="PF17774">
    <property type="entry name" value="YlmH_RBD"/>
    <property type="match status" value="1"/>
</dbReference>
<dbReference type="PANTHER" id="PTHR13633:SF3">
    <property type="entry name" value="MITOCHONDRIAL TRANSCRIPTION RESCUE FACTOR 1"/>
    <property type="match status" value="1"/>
</dbReference>